<organism evidence="1 2">
    <name type="scientific">Vitis vinifera</name>
    <name type="common">Grape</name>
    <dbReference type="NCBI Taxonomy" id="29760"/>
    <lineage>
        <taxon>Eukaryota</taxon>
        <taxon>Viridiplantae</taxon>
        <taxon>Streptophyta</taxon>
        <taxon>Embryophyta</taxon>
        <taxon>Tracheophyta</taxon>
        <taxon>Spermatophyta</taxon>
        <taxon>Magnoliopsida</taxon>
        <taxon>eudicotyledons</taxon>
        <taxon>Gunneridae</taxon>
        <taxon>Pentapetalae</taxon>
        <taxon>rosids</taxon>
        <taxon>Vitales</taxon>
        <taxon>Vitaceae</taxon>
        <taxon>Viteae</taxon>
        <taxon>Vitis</taxon>
    </lineage>
</organism>
<name>A0A438D348_VITVI</name>
<gene>
    <name evidence="1" type="ORF">CK203_108025</name>
</gene>
<reference evidence="1 2" key="1">
    <citation type="journal article" date="2018" name="PLoS Genet.">
        <title>Population sequencing reveals clonal diversity and ancestral inbreeding in the grapevine cultivar Chardonnay.</title>
        <authorList>
            <person name="Roach M.J."/>
            <person name="Johnson D.L."/>
            <person name="Bohlmann J."/>
            <person name="van Vuuren H.J."/>
            <person name="Jones S.J."/>
            <person name="Pretorius I.S."/>
            <person name="Schmidt S.A."/>
            <person name="Borneman A.R."/>
        </authorList>
    </citation>
    <scope>NUCLEOTIDE SEQUENCE [LARGE SCALE GENOMIC DNA]</scope>
    <source>
        <strain evidence="2">cv. Chardonnay</strain>
        <tissue evidence="1">Leaf</tissue>
    </source>
</reference>
<sequence length="28" mass="3273">MMLESHCRSMIPESQAFFVAGIFLRHSF</sequence>
<dbReference type="AlphaFoldDB" id="A0A438D348"/>
<comment type="caution">
    <text evidence="1">The sequence shown here is derived from an EMBL/GenBank/DDBJ whole genome shotgun (WGS) entry which is preliminary data.</text>
</comment>
<protein>
    <submittedName>
        <fullName evidence="1">Uncharacterized protein</fullName>
    </submittedName>
</protein>
<evidence type="ECO:0000313" key="1">
    <source>
        <dbReference type="EMBL" id="RVW29898.1"/>
    </source>
</evidence>
<dbReference type="Proteomes" id="UP000288805">
    <property type="component" value="Unassembled WGS sequence"/>
</dbReference>
<accession>A0A438D348</accession>
<evidence type="ECO:0000313" key="2">
    <source>
        <dbReference type="Proteomes" id="UP000288805"/>
    </source>
</evidence>
<dbReference type="EMBL" id="QGNW01001822">
    <property type="protein sequence ID" value="RVW29898.1"/>
    <property type="molecule type" value="Genomic_DNA"/>
</dbReference>
<proteinExistence type="predicted"/>